<name>A0AAW0LCY6_QUESU</name>
<accession>A0AAW0LCY6</accession>
<organism evidence="1 2">
    <name type="scientific">Quercus suber</name>
    <name type="common">Cork oak</name>
    <dbReference type="NCBI Taxonomy" id="58331"/>
    <lineage>
        <taxon>Eukaryota</taxon>
        <taxon>Viridiplantae</taxon>
        <taxon>Streptophyta</taxon>
        <taxon>Embryophyta</taxon>
        <taxon>Tracheophyta</taxon>
        <taxon>Spermatophyta</taxon>
        <taxon>Magnoliopsida</taxon>
        <taxon>eudicotyledons</taxon>
        <taxon>Gunneridae</taxon>
        <taxon>Pentapetalae</taxon>
        <taxon>rosids</taxon>
        <taxon>fabids</taxon>
        <taxon>Fagales</taxon>
        <taxon>Fagaceae</taxon>
        <taxon>Quercus</taxon>
    </lineage>
</organism>
<evidence type="ECO:0000313" key="1">
    <source>
        <dbReference type="EMBL" id="KAK7849354.1"/>
    </source>
</evidence>
<protein>
    <submittedName>
        <fullName evidence="1">Uncharacterized protein</fullName>
    </submittedName>
</protein>
<sequence>MGRLMAWQWGGGVVNNIVWIGKVWISSGKVERLNACSQLKDGKQSIQRPCLSFTISKPRSHINSMLQFSKR</sequence>
<dbReference type="EMBL" id="PKMF04000115">
    <property type="protein sequence ID" value="KAK7849354.1"/>
    <property type="molecule type" value="Genomic_DNA"/>
</dbReference>
<gene>
    <name evidence="1" type="ORF">CFP56_003108</name>
</gene>
<reference evidence="1 2" key="1">
    <citation type="journal article" date="2018" name="Sci. Data">
        <title>The draft genome sequence of cork oak.</title>
        <authorList>
            <person name="Ramos A.M."/>
            <person name="Usie A."/>
            <person name="Barbosa P."/>
            <person name="Barros P.M."/>
            <person name="Capote T."/>
            <person name="Chaves I."/>
            <person name="Simoes F."/>
            <person name="Abreu I."/>
            <person name="Carrasquinho I."/>
            <person name="Faro C."/>
            <person name="Guimaraes J.B."/>
            <person name="Mendonca D."/>
            <person name="Nobrega F."/>
            <person name="Rodrigues L."/>
            <person name="Saibo N.J.M."/>
            <person name="Varela M.C."/>
            <person name="Egas C."/>
            <person name="Matos J."/>
            <person name="Miguel C.M."/>
            <person name="Oliveira M.M."/>
            <person name="Ricardo C.P."/>
            <person name="Goncalves S."/>
        </authorList>
    </citation>
    <scope>NUCLEOTIDE SEQUENCE [LARGE SCALE GENOMIC DNA]</scope>
    <source>
        <strain evidence="2">cv. HL8</strain>
    </source>
</reference>
<keyword evidence="2" id="KW-1185">Reference proteome</keyword>
<evidence type="ECO:0000313" key="2">
    <source>
        <dbReference type="Proteomes" id="UP000237347"/>
    </source>
</evidence>
<dbReference type="AlphaFoldDB" id="A0AAW0LCY6"/>
<comment type="caution">
    <text evidence="1">The sequence shown here is derived from an EMBL/GenBank/DDBJ whole genome shotgun (WGS) entry which is preliminary data.</text>
</comment>
<dbReference type="Proteomes" id="UP000237347">
    <property type="component" value="Unassembled WGS sequence"/>
</dbReference>
<proteinExistence type="predicted"/>